<evidence type="ECO:0000256" key="1">
    <source>
        <dbReference type="SAM" id="MobiDB-lite"/>
    </source>
</evidence>
<protein>
    <submittedName>
        <fullName evidence="2">Uncharacterized protein</fullName>
    </submittedName>
</protein>
<proteinExistence type="predicted"/>
<dbReference type="Proteomes" id="UP000176678">
    <property type="component" value="Unassembled WGS sequence"/>
</dbReference>
<dbReference type="STRING" id="1802410.A3H75_01250"/>
<name>A0A1F7VG11_9BACT</name>
<accession>A0A1F7VG11</accession>
<gene>
    <name evidence="2" type="ORF">A3H75_01250</name>
</gene>
<evidence type="ECO:0000313" key="3">
    <source>
        <dbReference type="Proteomes" id="UP000176678"/>
    </source>
</evidence>
<sequence>MAILGFVLISSPVYAQEKPSIWLDSNPYDARLKCGEPTVHDISGANNNLIDLLTEGIADILVELRPAAQGRVAGKRLQESKAFALPGTKTEVRGLIHWAVKHGYACQYPKTDTELGWREAADICASALLNKGVLQPGWKNLIQRIDNPEKYPLLLDSLQLLNAFAIEAVISPWFWTDVDDRTYRTHLVGHLRPQIVEALTSSTILGAVAWVAYFVNELSEEFGQTASDVVGLPVVSVFARWVGRWVGREALVYVFSQLLSSIVPPGLLDFWLCHVAYQQPQYMSVYLSFHDRLKDEEYEYQSAMEDYRDALPDSSTPDGDTTRKSGSGGDIADGTMEDQSALVNITTERITLSAFAMDTNRQLSMVNASPSPPIASESRNMCYVGPVVWQEVHGEDSRDTSCFSFNRFWLPSNEERGRRRIEAQKIRRDQAVRAGCAPALADALKDPQVTAEDKAAEHVATAHILDEELYAKGILSDQTLRTYDPAEENRNVFTVTTVRWNGTVPKGVVERLAKERTKEQARLIGELNPALAADEVRKISRAEIDKMKVALVVQPNTPILRRIHIATIRYEPGEVDIPCTAERCASTNAAVIQLTPREKGPTLFDVSSMQSVWLDKMKDGACVNPFWYIWSKVDGEWVERPETRKRLAALFPKAKIATSDGGALNFLVGDARGLLARRFLEQLGVNEVDITSDSIQDPLALGADADEYRRTDIWFACQEVVRETKVEVNGKQIMPPQEERK</sequence>
<comment type="caution">
    <text evidence="2">The sequence shown here is derived from an EMBL/GenBank/DDBJ whole genome shotgun (WGS) entry which is preliminary data.</text>
</comment>
<reference evidence="2 3" key="1">
    <citation type="journal article" date="2016" name="Nat. Commun.">
        <title>Thousands of microbial genomes shed light on interconnected biogeochemical processes in an aquifer system.</title>
        <authorList>
            <person name="Anantharaman K."/>
            <person name="Brown C.T."/>
            <person name="Hug L.A."/>
            <person name="Sharon I."/>
            <person name="Castelle C.J."/>
            <person name="Probst A.J."/>
            <person name="Thomas B.C."/>
            <person name="Singh A."/>
            <person name="Wilkins M.J."/>
            <person name="Karaoz U."/>
            <person name="Brodie E.L."/>
            <person name="Williams K.H."/>
            <person name="Hubbard S.S."/>
            <person name="Banfield J.F."/>
        </authorList>
    </citation>
    <scope>NUCLEOTIDE SEQUENCE [LARGE SCALE GENOMIC DNA]</scope>
</reference>
<dbReference type="AlphaFoldDB" id="A0A1F7VG11"/>
<dbReference type="EMBL" id="MGES01000001">
    <property type="protein sequence ID" value="OGL89480.1"/>
    <property type="molecule type" value="Genomic_DNA"/>
</dbReference>
<evidence type="ECO:0000313" key="2">
    <source>
        <dbReference type="EMBL" id="OGL89480.1"/>
    </source>
</evidence>
<feature type="region of interest" description="Disordered" evidence="1">
    <location>
        <begin position="309"/>
        <end position="336"/>
    </location>
</feature>
<organism evidence="2 3">
    <name type="scientific">Candidatus Uhrbacteria bacterium RIFCSPLOWO2_02_FULL_51_9</name>
    <dbReference type="NCBI Taxonomy" id="1802410"/>
    <lineage>
        <taxon>Bacteria</taxon>
        <taxon>Candidatus Uhriibacteriota</taxon>
    </lineage>
</organism>